<name>A0A8W4FD16_PIG</name>
<feature type="compositionally biased region" description="Basic residues" evidence="1">
    <location>
        <begin position="903"/>
        <end position="915"/>
    </location>
</feature>
<feature type="compositionally biased region" description="Polar residues" evidence="1">
    <location>
        <begin position="1393"/>
        <end position="1402"/>
    </location>
</feature>
<evidence type="ECO:0000313" key="3">
    <source>
        <dbReference type="Proteomes" id="UP000008227"/>
    </source>
</evidence>
<sequence length="1523" mass="170547">MLLPLLGACAVVGPFQGPEWEPVRGLFSKDRSCRDPRCCGNLLVLCLFLIWQARQYWHQVTRTHRSMRKSTKVPPQKWAVPSMRHDPCFGLTPEFFFSPGKFRCLDSHAQQWAQKKRGEYWRSLQESWTQYLLSCQHSCQGLLWDAHTPSEHIFCTTSFSNTCVLPQGSSWEAWQGPWCHSDDQTHLICKPLDMCQRMEQLLVQSQEEVVPVDHTVSMRSHPTSMTSLPHLPSAQRLQFCSREFLPVLPNQQAAMPTWKFWGCPQGAWAPRRENQTLGREDSRGMQAPGWVNQRESRGEDAWEIQTSGRQLPMNIGMEDNTETKALAWGSKRPVISKAVREILIPSRENQEQVGVENRPEIQELGKRNQREVGGKTLPETKAHRRENQEQLRCKIDAETQTPARENPDRSRNKDAGETQSFEKNRKAARGEEEGETQAQGLREQGQTGSESGEETRVPGWGKQDQMRGDTSTEIQAEERRKKGRVGGENAVRIQTSGRENLGEVKKEDGIETQALRWGKQECVQSENVTDTRRAGWEQQDQGTSEKSGRIQVFRVEIQKKLRHEFQVGKNLREIREEDWVVIQAQWWGDQRPVTSEIDRKFTIPCREHQDQIGGEHRAKIQMLEKRGQRNDRDDDGTNTLTPEAENQRQLRGITRVETQAQRKKKQERFGDETSTDIQETGKRNWRGIKDEDDKETQELEDKNQCQFNSDINGKIHMLEWKNQECIRDKDGGRTQASEAEKQGELMSKVGVETHSVEWKTEEQVGGENGAEIQAPEKRLQREPGGEDGTETWAPGEESQSHLRSDTEEKTHLSDGNNQEQLGGENETETQAPEKRPQREPGGEHGVETQRPEREDQGQLDGETGESHSPGRSNGEQTRWNRAENPTLEKKSQREVGSKDGRKVQRLRGGKQRQLKSKVNGNTCSSEWKNQEQIGGENGAEIQIQGKRDGKRTTGDDGPEIQAPGGDYQGELRSEIDGEIQLQRQGSQNKGGDEDAAETQDVGSKRKYRAEDAGRLRVPRGRNKGQVRGKDAAKGNLQGDCSGGEGPPALTGSVYGAMDREQAGDLFLLASGEEEHVASQSMAPAGKNRVGVIPASQQARPKLQRSQRRDKGVAPGKTSGSTRQLGNLQSSDLPSACPRQAAKALAGIPTALTVLPKWPALKKSQRLLLESLMRRKVAHLRWGLPQRILESYLHFNFLGPSPLPLAGTWLPGLHPTCELQRQQDRLWEAQGCRPGLESAERSQRVGLPGRKSSKLPIQARALERRRPHGSEPMGTSIPPKKPKRVRPLGGPREPQDVQKEAPPGVTLAALGNPRPAAKSSSWCGQGRVSEPSRENSRGRKTVRVRISPSAAGSHHCRKEHTSPEPPGLKGQQPTHRRRGSLEPEEGRGPARQLSACSTDTASFKRSLQTAAARLSTSLLKKIAWSPQLAKPQHLAPSLSMRDPDPTLLPEVGRVDAGENGSGAHTSLKRDLQPPGQCGTGILPKTDELGKTENPKKAPQNPPAPPKLGFMKRLRGYVLQHSFRK</sequence>
<feature type="compositionally biased region" description="Basic and acidic residues" evidence="1">
    <location>
        <begin position="405"/>
        <end position="431"/>
    </location>
</feature>
<feature type="region of interest" description="Disordered" evidence="1">
    <location>
        <begin position="1236"/>
        <end position="1402"/>
    </location>
</feature>
<feature type="region of interest" description="Disordered" evidence="1">
    <location>
        <begin position="729"/>
        <end position="1053"/>
    </location>
</feature>
<feature type="region of interest" description="Disordered" evidence="1">
    <location>
        <begin position="349"/>
        <end position="506"/>
    </location>
</feature>
<accession>A0A8W4FD16</accession>
<feature type="compositionally biased region" description="Basic and acidic residues" evidence="1">
    <location>
        <begin position="878"/>
        <end position="902"/>
    </location>
</feature>
<feature type="compositionally biased region" description="Basic and acidic residues" evidence="1">
    <location>
        <begin position="831"/>
        <end position="856"/>
    </location>
</feature>
<feature type="compositionally biased region" description="Basic and acidic residues" evidence="1">
    <location>
        <begin position="679"/>
        <end position="702"/>
    </location>
</feature>
<dbReference type="Pfam" id="PF15856">
    <property type="entry name" value="DUF4727"/>
    <property type="match status" value="1"/>
</dbReference>
<feature type="compositionally biased region" description="Basic and acidic residues" evidence="1">
    <location>
        <begin position="729"/>
        <end position="743"/>
    </location>
</feature>
<evidence type="ECO:0000256" key="1">
    <source>
        <dbReference type="SAM" id="MobiDB-lite"/>
    </source>
</evidence>
<feature type="compositionally biased region" description="Basic and acidic residues" evidence="1">
    <location>
        <begin position="798"/>
        <end position="812"/>
    </location>
</feature>
<reference evidence="2" key="3">
    <citation type="submission" date="2025-09" db="UniProtKB">
        <authorList>
            <consortium name="Ensembl"/>
        </authorList>
    </citation>
    <scope>IDENTIFICATION</scope>
</reference>
<dbReference type="PANTHER" id="PTHR22379">
    <property type="entry name" value="RIKEN CDNA 4930407I10 GENE"/>
    <property type="match status" value="1"/>
</dbReference>
<dbReference type="GeneTree" id="ENSGT00900000141218"/>
<feature type="compositionally biased region" description="Polar residues" evidence="1">
    <location>
        <begin position="1117"/>
        <end position="1132"/>
    </location>
</feature>
<reference evidence="2" key="2">
    <citation type="submission" date="2025-08" db="UniProtKB">
        <authorList>
            <consortium name="Ensembl"/>
        </authorList>
    </citation>
    <scope>IDENTIFICATION</scope>
</reference>
<feature type="compositionally biased region" description="Polar residues" evidence="1">
    <location>
        <begin position="916"/>
        <end position="932"/>
    </location>
</feature>
<feature type="region of interest" description="Disordered" evidence="1">
    <location>
        <begin position="278"/>
        <end position="299"/>
    </location>
</feature>
<reference evidence="2" key="1">
    <citation type="journal article" date="2020" name="Gigascience">
        <title>An improved pig reference genome sequence to enable pig genetics and genomics research.</title>
        <authorList>
            <person name="Warr A."/>
            <person name="Affara N."/>
            <person name="Aken B."/>
            <person name="Beiki H."/>
            <person name="Bickhart D.M."/>
            <person name="Billis K."/>
            <person name="Chow W."/>
            <person name="Eory L."/>
            <person name="Finlayson H.A."/>
            <person name="Flicek P."/>
            <person name="Giron C.G."/>
            <person name="Griffin D.K."/>
            <person name="Hall R."/>
            <person name="Hannum G."/>
            <person name="Hourlier T."/>
            <person name="Howe K."/>
            <person name="Hume D.A."/>
            <person name="Izuogu O."/>
            <person name="Kim K."/>
            <person name="Koren S."/>
            <person name="Liu H."/>
            <person name="Manchanda N."/>
            <person name="Martin F.J."/>
            <person name="Nonneman D.J."/>
            <person name="O'Connor R.E."/>
            <person name="Phillippy A.M."/>
            <person name="Rohrer G.A."/>
            <person name="Rosen B.D."/>
            <person name="Rund L.A."/>
            <person name="Sargent C.A."/>
            <person name="Schook L.B."/>
            <person name="Schroeder S.G."/>
            <person name="Schwartz A.S."/>
            <person name="Skinner B.M."/>
            <person name="Talbot R."/>
            <person name="Tseng E."/>
            <person name="Tuggle C.K."/>
            <person name="Watson M."/>
            <person name="Smith T.P.L."/>
            <person name="Archibald A.L."/>
        </authorList>
    </citation>
    <scope>NUCLEOTIDE SEQUENCE [LARGE SCALE GENOMIC DNA]</scope>
    <source>
        <strain evidence="2">Duroc</strain>
    </source>
</reference>
<feature type="region of interest" description="Disordered" evidence="1">
    <location>
        <begin position="524"/>
        <end position="547"/>
    </location>
</feature>
<feature type="compositionally biased region" description="Basic and acidic residues" evidence="1">
    <location>
        <begin position="1378"/>
        <end position="1387"/>
    </location>
</feature>
<feature type="compositionally biased region" description="Basic and acidic residues" evidence="1">
    <location>
        <begin position="623"/>
        <end position="632"/>
    </location>
</feature>
<feature type="region of interest" description="Disordered" evidence="1">
    <location>
        <begin position="1093"/>
        <end position="1133"/>
    </location>
</feature>
<feature type="compositionally biased region" description="Basic and acidic residues" evidence="1">
    <location>
        <begin position="945"/>
        <end position="954"/>
    </location>
</feature>
<evidence type="ECO:0000313" key="2">
    <source>
        <dbReference type="Ensembl" id="ENSSSCP00000077159.1"/>
    </source>
</evidence>
<feature type="compositionally biased region" description="Basic and acidic residues" evidence="1">
    <location>
        <begin position="357"/>
        <end position="397"/>
    </location>
</feature>
<dbReference type="Proteomes" id="UP000008227">
    <property type="component" value="Chromosome 5"/>
</dbReference>
<dbReference type="Ensembl" id="ENSSSCT00000106797.1">
    <property type="protein sequence ID" value="ENSSSCP00000077159.1"/>
    <property type="gene ID" value="ENSSSCG00000057322.1"/>
</dbReference>
<feature type="region of interest" description="Disordered" evidence="1">
    <location>
        <begin position="1420"/>
        <end position="1509"/>
    </location>
</feature>
<proteinExistence type="predicted"/>
<dbReference type="InterPro" id="IPR031715">
    <property type="entry name" value="DUF4727"/>
</dbReference>
<keyword evidence="3" id="KW-1185">Reference proteome</keyword>
<dbReference type="PANTHER" id="PTHR22379:SF1">
    <property type="entry name" value="RIKEN CDNA 4930407I10 GENE"/>
    <property type="match status" value="1"/>
</dbReference>
<protein>
    <submittedName>
        <fullName evidence="2">Uncharacterized protein</fullName>
    </submittedName>
</protein>
<organism evidence="2 3">
    <name type="scientific">Sus scrofa</name>
    <name type="common">Pig</name>
    <dbReference type="NCBI Taxonomy" id="9823"/>
    <lineage>
        <taxon>Eukaryota</taxon>
        <taxon>Metazoa</taxon>
        <taxon>Chordata</taxon>
        <taxon>Craniata</taxon>
        <taxon>Vertebrata</taxon>
        <taxon>Euteleostomi</taxon>
        <taxon>Mammalia</taxon>
        <taxon>Eutheria</taxon>
        <taxon>Laurasiatheria</taxon>
        <taxon>Artiodactyla</taxon>
        <taxon>Suina</taxon>
        <taxon>Suidae</taxon>
        <taxon>Sus</taxon>
    </lineage>
</organism>
<feature type="compositionally biased region" description="Basic and acidic residues" evidence="1">
    <location>
        <begin position="1483"/>
        <end position="1494"/>
    </location>
</feature>
<feature type="compositionally biased region" description="Basic and acidic residues" evidence="1">
    <location>
        <begin position="774"/>
        <end position="784"/>
    </location>
</feature>
<feature type="region of interest" description="Disordered" evidence="1">
    <location>
        <begin position="623"/>
        <end position="702"/>
    </location>
</feature>
<feature type="compositionally biased region" description="Basic residues" evidence="1">
    <location>
        <begin position="1016"/>
        <end position="1026"/>
    </location>
</feature>